<keyword evidence="2" id="KW-1185">Reference proteome</keyword>
<gene>
    <name evidence="1" type="ORF">A605_09300</name>
</gene>
<dbReference type="Proteomes" id="UP000011723">
    <property type="component" value="Chromosome"/>
</dbReference>
<organism evidence="1 2">
    <name type="scientific">Corynebacterium halotolerans YIM 70093 = DSM 44683</name>
    <dbReference type="NCBI Taxonomy" id="1121362"/>
    <lineage>
        <taxon>Bacteria</taxon>
        <taxon>Bacillati</taxon>
        <taxon>Actinomycetota</taxon>
        <taxon>Actinomycetes</taxon>
        <taxon>Mycobacteriales</taxon>
        <taxon>Corynebacteriaceae</taxon>
        <taxon>Corynebacterium</taxon>
    </lineage>
</organism>
<accession>M1NTQ9</accession>
<evidence type="ECO:0000313" key="1">
    <source>
        <dbReference type="EMBL" id="AGF72862.1"/>
    </source>
</evidence>
<dbReference type="HOGENOM" id="CLU_2179418_0_0_11"/>
<reference evidence="1 2" key="1">
    <citation type="journal article" date="2012" name="Stand. Genomic Sci.">
        <title>Genome sequence of the halotolerant bacterium Corynebacterium halotolerans type strain YIM 70093(T) (= DSM 44683(T)).</title>
        <authorList>
            <person name="Ruckert C."/>
            <person name="Albersmeier A."/>
            <person name="Al-Dilaimi A."/>
            <person name="Niehaus K."/>
            <person name="Szczepanowski R."/>
            <person name="Kalinowski J."/>
        </authorList>
    </citation>
    <scope>NUCLEOTIDE SEQUENCE [LARGE SCALE GENOMIC DNA]</scope>
    <source>
        <strain evidence="1">YIM 70093</strain>
    </source>
</reference>
<dbReference type="KEGG" id="chn:A605_09300"/>
<name>M1NTQ9_9CORY</name>
<protein>
    <submittedName>
        <fullName evidence="1">Uncharacterized protein</fullName>
    </submittedName>
</protein>
<dbReference type="AlphaFoldDB" id="M1NTQ9"/>
<evidence type="ECO:0000313" key="2">
    <source>
        <dbReference type="Proteomes" id="UP000011723"/>
    </source>
</evidence>
<sequence>MDVLWQETTPVTHVELQWRQSEAPGDLARIELACPTDLDFEGTAIFDLRRRMCLFHELHHRGEIDFRILVDAVRQDQQAAWVPLTEVGTIGMEALALEYPYGEFSFNGQ</sequence>
<dbReference type="EMBL" id="CP003697">
    <property type="protein sequence ID" value="AGF72862.1"/>
    <property type="molecule type" value="Genomic_DNA"/>
</dbReference>
<proteinExistence type="predicted"/>